<evidence type="ECO:0000256" key="1">
    <source>
        <dbReference type="SAM" id="MobiDB-lite"/>
    </source>
</evidence>
<evidence type="ECO:0000313" key="4">
    <source>
        <dbReference type="Proteomes" id="UP001224775"/>
    </source>
</evidence>
<dbReference type="EMBL" id="JATAAI010000027">
    <property type="protein sequence ID" value="KAK1737008.1"/>
    <property type="molecule type" value="Genomic_DNA"/>
</dbReference>
<keyword evidence="4" id="KW-1185">Reference proteome</keyword>
<reference evidence="3" key="1">
    <citation type="submission" date="2023-06" db="EMBL/GenBank/DDBJ databases">
        <title>Survivors Of The Sea: Transcriptome response of Skeletonema marinoi to long-term dormancy.</title>
        <authorList>
            <person name="Pinder M.I.M."/>
            <person name="Kourtchenko O."/>
            <person name="Robertson E.K."/>
            <person name="Larsson T."/>
            <person name="Maumus F."/>
            <person name="Osuna-Cruz C.M."/>
            <person name="Vancaester E."/>
            <person name="Stenow R."/>
            <person name="Vandepoele K."/>
            <person name="Ploug H."/>
            <person name="Bruchert V."/>
            <person name="Godhe A."/>
            <person name="Topel M."/>
        </authorList>
    </citation>
    <scope>NUCLEOTIDE SEQUENCE</scope>
    <source>
        <strain evidence="3">R05AC</strain>
    </source>
</reference>
<evidence type="ECO:0000259" key="2">
    <source>
        <dbReference type="Pfam" id="PF09409"/>
    </source>
</evidence>
<proteinExistence type="predicted"/>
<dbReference type="CDD" id="cd09212">
    <property type="entry name" value="PUB"/>
    <property type="match status" value="1"/>
</dbReference>
<evidence type="ECO:0000313" key="3">
    <source>
        <dbReference type="EMBL" id="KAK1737008.1"/>
    </source>
</evidence>
<dbReference type="Gene3D" id="1.20.58.2190">
    <property type="match status" value="1"/>
</dbReference>
<sequence length="225" mass="24885">MSAFAAPGTHLQELIVATATTEQKIACLKTLRIVVKNLADPLKSADPKFRQLKLSNEKVKAKITPCPSAIDYMKAIGFSQVTDSDGEEYLRIDATKTIDISHMQSSLVELNNALEMLTPKDVNPSFKEEKKSSEGILPSKRPQTASSSSSTTEKLSEKQKARLLMEEKERKEKEAAKAARKKTAALIKADKYVRENDENWESKQSAACVKSGTGISTFRDKYGEN</sequence>
<dbReference type="Pfam" id="PF09409">
    <property type="entry name" value="PUB"/>
    <property type="match status" value="1"/>
</dbReference>
<feature type="compositionally biased region" description="Basic and acidic residues" evidence="1">
    <location>
        <begin position="154"/>
        <end position="177"/>
    </location>
</feature>
<feature type="domain" description="PUB" evidence="2">
    <location>
        <begin position="22"/>
        <end position="104"/>
    </location>
</feature>
<name>A0AAD9D8X0_9STRA</name>
<comment type="caution">
    <text evidence="3">The sequence shown here is derived from an EMBL/GenBank/DDBJ whole genome shotgun (WGS) entry which is preliminary data.</text>
</comment>
<protein>
    <recommendedName>
        <fullName evidence="2">PUB domain-containing protein</fullName>
    </recommendedName>
</protein>
<dbReference type="SUPFAM" id="SSF143503">
    <property type="entry name" value="PUG domain-like"/>
    <property type="match status" value="1"/>
</dbReference>
<feature type="region of interest" description="Disordered" evidence="1">
    <location>
        <begin position="121"/>
        <end position="180"/>
    </location>
</feature>
<dbReference type="InterPro" id="IPR018997">
    <property type="entry name" value="PUB_domain"/>
</dbReference>
<dbReference type="InterPro" id="IPR036339">
    <property type="entry name" value="PUB-like_dom_sf"/>
</dbReference>
<dbReference type="AlphaFoldDB" id="A0AAD9D8X0"/>
<accession>A0AAD9D8X0</accession>
<gene>
    <name evidence="3" type="ORF">QTG54_012453</name>
</gene>
<organism evidence="3 4">
    <name type="scientific">Skeletonema marinoi</name>
    <dbReference type="NCBI Taxonomy" id="267567"/>
    <lineage>
        <taxon>Eukaryota</taxon>
        <taxon>Sar</taxon>
        <taxon>Stramenopiles</taxon>
        <taxon>Ochrophyta</taxon>
        <taxon>Bacillariophyta</taxon>
        <taxon>Coscinodiscophyceae</taxon>
        <taxon>Thalassiosirophycidae</taxon>
        <taxon>Thalassiosirales</taxon>
        <taxon>Skeletonemataceae</taxon>
        <taxon>Skeletonema</taxon>
        <taxon>Skeletonema marinoi-dohrnii complex</taxon>
    </lineage>
</organism>
<dbReference type="Proteomes" id="UP001224775">
    <property type="component" value="Unassembled WGS sequence"/>
</dbReference>